<accession>A0ABY7PQZ8</accession>
<name>A0ABY7PQZ8_9BACT</name>
<proteinExistence type="predicted"/>
<gene>
    <name evidence="1" type="ORF">O9Z63_02810</name>
</gene>
<protein>
    <submittedName>
        <fullName evidence="1">Uncharacterized protein</fullName>
    </submittedName>
</protein>
<dbReference type="EMBL" id="CP115396">
    <property type="protein sequence ID" value="WBO85178.1"/>
    <property type="molecule type" value="Genomic_DNA"/>
</dbReference>
<dbReference type="RefSeq" id="WP_270127768.1">
    <property type="nucleotide sequence ID" value="NZ_CP115396.1"/>
</dbReference>
<dbReference type="Proteomes" id="UP001211872">
    <property type="component" value="Chromosome"/>
</dbReference>
<evidence type="ECO:0000313" key="1">
    <source>
        <dbReference type="EMBL" id="WBO85178.1"/>
    </source>
</evidence>
<reference evidence="1 2" key="1">
    <citation type="journal article" date="2011" name="Int. J. Syst. Evol. Microbiol.">
        <title>Hymenobacter yonginensis sp. nov., isolated from a mesotrophic artificial lake.</title>
        <authorList>
            <person name="Joung Y."/>
            <person name="Cho S.H."/>
            <person name="Kim H."/>
            <person name="Kim S.B."/>
            <person name="Joh K."/>
        </authorList>
    </citation>
    <scope>NUCLEOTIDE SEQUENCE [LARGE SCALE GENOMIC DNA]</scope>
    <source>
        <strain evidence="1 2">KCTC 22745</strain>
    </source>
</reference>
<keyword evidence="2" id="KW-1185">Reference proteome</keyword>
<evidence type="ECO:0000313" key="2">
    <source>
        <dbReference type="Proteomes" id="UP001211872"/>
    </source>
</evidence>
<sequence length="109" mass="12497">MDSRNIYISSQHKLNGLTWSDLIYVGLNHEKADEYRADKVAEYAHALFDESEIHVVLGRHDSHLALLDDALRNVSTWLKTTDVLLCNKSFSKAMKLYKIGVMDYGKKLL</sequence>
<organism evidence="1 2">
    <name type="scientific">Hymenobacter yonginensis</name>
    <dbReference type="NCBI Taxonomy" id="748197"/>
    <lineage>
        <taxon>Bacteria</taxon>
        <taxon>Pseudomonadati</taxon>
        <taxon>Bacteroidota</taxon>
        <taxon>Cytophagia</taxon>
        <taxon>Cytophagales</taxon>
        <taxon>Hymenobacteraceae</taxon>
        <taxon>Hymenobacter</taxon>
    </lineage>
</organism>